<organism evidence="1 2">
    <name type="scientific">Nonomuraea dietziae</name>
    <dbReference type="NCBI Taxonomy" id="65515"/>
    <lineage>
        <taxon>Bacteria</taxon>
        <taxon>Bacillati</taxon>
        <taxon>Actinomycetota</taxon>
        <taxon>Actinomycetes</taxon>
        <taxon>Streptosporangiales</taxon>
        <taxon>Streptosporangiaceae</taxon>
        <taxon>Nonomuraea</taxon>
    </lineage>
</organism>
<gene>
    <name evidence="1" type="ORF">FHR33_009742</name>
</gene>
<proteinExistence type="predicted"/>
<keyword evidence="2" id="KW-1185">Reference proteome</keyword>
<name>A0A7W5VLD7_9ACTN</name>
<sequence length="662" mass="70712">MTDLIIGLGDGMPAARYFATASSRTIVEASNIDDVLSTIENASDNSLIVSGGSALTSSDLCRIARAGSAADTPMGFIAGWNEGDALQHARKILDYRWMAERDALFWSLTDLPGLVPGCFAGTELLSSSDSDLLQRVSKPRHATALASHGNGIDFLLKDTFLCSILDDSLSAKAPFRPCGHDAGPCIHAKNVNGQLVEPLRYRPSDIAADVIILATCHGMLAAGSLCDPARSLGAAMIRSPWAGALITTYMDIRGENWEPLVALGMLQAGHRLGAICTELNKLTQACDGDTPWLLFGDPTVALAERRQPLRLPAGKPSSARLQPGVNLLELPSSEPHLISVGAPDAGQASCRVSFQQVPGATTLVAVHYADAPRTVQLTAEAADRSVRFDALRSVRSTIDQLAFTRSVLDQAAKTPTTAELVADGSLRSLVSTRLSQHIEHVKYGSSYDLASSLSSKSKPSQGELHERETWIQLNSALTLFLAAYQQRDSPTTCFDTPRGTLLPAETECPYCGMLVAQRVSRDPVSSLTRRTSWCSGCAFLSNTSSAVDTVTIKGPGTIRVGSRQEYTLVFDGPPAPGWSVIHACLRIQRTPWPANSEGPIGEIIVQRGEPLPPLKLLIGIRPDVPVGVHYLVAAIAAQGDLWICRRPIFVESPGTDGCSDGF</sequence>
<dbReference type="Proteomes" id="UP000579945">
    <property type="component" value="Unassembled WGS sequence"/>
</dbReference>
<protein>
    <submittedName>
        <fullName evidence="1">Uncharacterized protein</fullName>
    </submittedName>
</protein>
<dbReference type="GeneID" id="95395716"/>
<evidence type="ECO:0000313" key="2">
    <source>
        <dbReference type="Proteomes" id="UP000579945"/>
    </source>
</evidence>
<evidence type="ECO:0000313" key="1">
    <source>
        <dbReference type="EMBL" id="MBB3733789.1"/>
    </source>
</evidence>
<accession>A0A7W5VLD7</accession>
<dbReference type="EMBL" id="JACIBV010000003">
    <property type="protein sequence ID" value="MBB3733789.1"/>
    <property type="molecule type" value="Genomic_DNA"/>
</dbReference>
<comment type="caution">
    <text evidence="1">The sequence shown here is derived from an EMBL/GenBank/DDBJ whole genome shotgun (WGS) entry which is preliminary data.</text>
</comment>
<dbReference type="RefSeq" id="WP_183662496.1">
    <property type="nucleotide sequence ID" value="NZ_BAAAXX010000059.1"/>
</dbReference>
<dbReference type="AlphaFoldDB" id="A0A7W5VLD7"/>
<reference evidence="1 2" key="1">
    <citation type="submission" date="2020-08" db="EMBL/GenBank/DDBJ databases">
        <title>Sequencing the genomes of 1000 actinobacteria strains.</title>
        <authorList>
            <person name="Klenk H.-P."/>
        </authorList>
    </citation>
    <scope>NUCLEOTIDE SEQUENCE [LARGE SCALE GENOMIC DNA]</scope>
    <source>
        <strain evidence="1 2">DSM 44320</strain>
    </source>
</reference>